<dbReference type="HAMAP" id="MF_02037">
    <property type="entry name" value="EgtD"/>
    <property type="match status" value="1"/>
</dbReference>
<evidence type="ECO:0000313" key="3">
    <source>
        <dbReference type="Proteomes" id="UP000204221"/>
    </source>
</evidence>
<evidence type="ECO:0000256" key="1">
    <source>
        <dbReference type="HAMAP-Rule" id="MF_02037"/>
    </source>
</evidence>
<protein>
    <recommendedName>
        <fullName evidence="1">Histidine N-alpha-methyltransferase</fullName>
        <ecNumber evidence="1">2.1.1.44</ecNumber>
    </recommendedName>
    <alternativeName>
        <fullName evidence="1">Histidine trimethyltransferase</fullName>
    </alternativeName>
</protein>
<feature type="binding site" evidence="1">
    <location>
        <position position="89"/>
    </location>
    <ligand>
        <name>S-adenosyl-L-methionine</name>
        <dbReference type="ChEBI" id="CHEBI:59789"/>
    </ligand>
</feature>
<dbReference type="InterPro" id="IPR017804">
    <property type="entry name" value="MeTrfase_EgtD-like"/>
</dbReference>
<feature type="binding site" evidence="1">
    <location>
        <begin position="285"/>
        <end position="287"/>
    </location>
    <ligand>
        <name>L-histidine</name>
        <dbReference type="ChEBI" id="CHEBI:57595"/>
    </ligand>
</feature>
<dbReference type="Proteomes" id="UP000204221">
    <property type="component" value="Chromosome"/>
</dbReference>
<keyword evidence="1" id="KW-0949">S-adenosyl-L-methionine</keyword>
<reference evidence="2 3" key="1">
    <citation type="submission" date="2017-07" db="EMBL/GenBank/DDBJ databases">
        <title>Complete genome sequence of Actinoalloteichus hoggarensis DSM 45943, type strain of Actinoalloteichus hoggarensis.</title>
        <authorList>
            <person name="Ruckert C."/>
            <person name="Nouioui I."/>
            <person name="Willmese J."/>
            <person name="van Wezel G."/>
            <person name="Klenk H.-P."/>
            <person name="Kalinowski J."/>
            <person name="Zotchev S.B."/>
        </authorList>
    </citation>
    <scope>NUCLEOTIDE SEQUENCE [LARGE SCALE GENOMIC DNA]</scope>
    <source>
        <strain evidence="2 3">DSM 45943</strain>
    </source>
</reference>
<name>A0A221W2G7_9PSEU</name>
<organism evidence="2 3">
    <name type="scientific">Actinoalloteichus hoggarensis</name>
    <dbReference type="NCBI Taxonomy" id="1470176"/>
    <lineage>
        <taxon>Bacteria</taxon>
        <taxon>Bacillati</taxon>
        <taxon>Actinomycetota</taxon>
        <taxon>Actinomycetes</taxon>
        <taxon>Pseudonocardiales</taxon>
        <taxon>Pseudonocardiaceae</taxon>
        <taxon>Actinoalloteichus</taxon>
    </lineage>
</organism>
<accession>A0A221W2G7</accession>
<dbReference type="GO" id="GO:0008276">
    <property type="term" value="F:protein methyltransferase activity"/>
    <property type="evidence" value="ECO:0007669"/>
    <property type="project" value="InterPro"/>
</dbReference>
<dbReference type="KEGG" id="ahg:AHOG_10790"/>
<keyword evidence="1 2" id="KW-0808">Transferase</keyword>
<comment type="subunit">
    <text evidence="1">Monomer.</text>
</comment>
<dbReference type="GO" id="GO:0052706">
    <property type="term" value="F:L-histidine N(alpha)-methyltransferase activity"/>
    <property type="evidence" value="ECO:0007669"/>
    <property type="project" value="UniProtKB-UniRule"/>
</dbReference>
<comment type="function">
    <text evidence="1">Catalyzes the SAM-dependent triple methylation of the alpha-amino group of histidine to form hercynine, a step in the biosynthesis pathway of ergothioneine.</text>
</comment>
<sequence>MTVNIPHIDVHLDEDASAGDLRAEVAGGLTSAPRRLSSMWLYDARGSALFEEITRLPDYYPTRAERAALQGAATDIAEIVVADTLIELGSGAAEKTRLLLDAMGKQGALRRFVPFDVSTTALRESASEIAADYPELEVHGIVGDFTRHLDTLPEGDRRLIAFLGGTIGNLLPAERAAFLTEARSVLRPGEWLLLGTDLVKSTETLIAAYDDPQGVTAEFNRNVLRVLNRELDADFDLRLFDHVAHWDSVREWIEMRLRASAPSTVRIGALDLTIDFAAGEEIRTEVSAKFRPDGVTAELRAAGFQLHRQWTDPAGRFAVSLAEAE</sequence>
<dbReference type="SUPFAM" id="SSF53335">
    <property type="entry name" value="S-adenosyl-L-methionine-dependent methyltransferases"/>
    <property type="match status" value="1"/>
</dbReference>
<dbReference type="EC" id="2.1.1.44" evidence="1"/>
<dbReference type="GO" id="GO:0052699">
    <property type="term" value="P:ergothioneine biosynthetic process"/>
    <property type="evidence" value="ECO:0007669"/>
    <property type="project" value="UniProtKB-UniRule"/>
</dbReference>
<dbReference type="InterPro" id="IPR029063">
    <property type="entry name" value="SAM-dependent_MTases_sf"/>
</dbReference>
<gene>
    <name evidence="1 2" type="primary">egtD</name>
    <name evidence="2" type="ORF">AHOG_10790</name>
</gene>
<comment type="pathway">
    <text evidence="1">Amino-acid biosynthesis; ergothioneine biosynthesis.</text>
</comment>
<evidence type="ECO:0000313" key="2">
    <source>
        <dbReference type="EMBL" id="ASO19801.1"/>
    </source>
</evidence>
<feature type="binding site" evidence="1">
    <location>
        <position position="95"/>
    </location>
    <ligand>
        <name>S-adenosyl-L-methionine</name>
        <dbReference type="ChEBI" id="CHEBI:59789"/>
    </ligand>
</feature>
<feature type="binding site" evidence="1">
    <location>
        <position position="169"/>
    </location>
    <ligand>
        <name>L-histidine</name>
        <dbReference type="ChEBI" id="CHEBI:57595"/>
    </ligand>
</feature>
<keyword evidence="3" id="KW-1185">Reference proteome</keyword>
<feature type="binding site" evidence="1">
    <location>
        <position position="116"/>
    </location>
    <ligand>
        <name>S-adenosyl-L-methionine</name>
        <dbReference type="ChEBI" id="CHEBI:59789"/>
    </ligand>
</feature>
<dbReference type="InterPro" id="IPR051128">
    <property type="entry name" value="EgtD_Methyltrsf_superfamily"/>
</dbReference>
<dbReference type="InterPro" id="IPR035094">
    <property type="entry name" value="EgtD"/>
</dbReference>
<dbReference type="Pfam" id="PF10017">
    <property type="entry name" value="Methyltransf_33"/>
    <property type="match status" value="1"/>
</dbReference>
<dbReference type="AlphaFoldDB" id="A0A221W2G7"/>
<keyword evidence="1 2" id="KW-0489">Methyltransferase</keyword>
<comment type="catalytic activity">
    <reaction evidence="1">
        <text>L-histidine + 3 S-adenosyl-L-methionine = hercynine + 3 S-adenosyl-L-homocysteine + 3 H(+)</text>
        <dbReference type="Rhea" id="RHEA:38471"/>
        <dbReference type="ChEBI" id="CHEBI:15378"/>
        <dbReference type="ChEBI" id="CHEBI:15781"/>
        <dbReference type="ChEBI" id="CHEBI:57595"/>
        <dbReference type="ChEBI" id="CHEBI:57856"/>
        <dbReference type="ChEBI" id="CHEBI:59789"/>
        <dbReference type="EC" id="2.1.1.44"/>
    </reaction>
</comment>
<feature type="binding site" evidence="1">
    <location>
        <position position="209"/>
    </location>
    <ligand>
        <name>L-histidine</name>
        <dbReference type="ChEBI" id="CHEBI:57595"/>
    </ligand>
</feature>
<dbReference type="NCBIfam" id="TIGR03438">
    <property type="entry name" value="egtD_ergothio"/>
    <property type="match status" value="1"/>
</dbReference>
<feature type="binding site" evidence="1">
    <location>
        <begin position="144"/>
        <end position="145"/>
    </location>
    <ligand>
        <name>S-adenosyl-L-methionine</name>
        <dbReference type="ChEBI" id="CHEBI:59789"/>
    </ligand>
</feature>
<dbReference type="PIRSF" id="PIRSF018005">
    <property type="entry name" value="UCP018005"/>
    <property type="match status" value="1"/>
</dbReference>
<dbReference type="InterPro" id="IPR032888">
    <property type="entry name" value="EgtD_Actinobacteria"/>
</dbReference>
<dbReference type="PANTHER" id="PTHR43397:SF1">
    <property type="entry name" value="ERGOTHIONEINE BIOSYNTHESIS PROTEIN 1"/>
    <property type="match status" value="1"/>
</dbReference>
<dbReference type="GO" id="GO:0032259">
    <property type="term" value="P:methylation"/>
    <property type="evidence" value="ECO:0007669"/>
    <property type="project" value="UniProtKB-KW"/>
</dbReference>
<feature type="binding site" evidence="1">
    <location>
        <position position="59"/>
    </location>
    <ligand>
        <name>L-histidine</name>
        <dbReference type="ChEBI" id="CHEBI:57595"/>
    </ligand>
</feature>
<dbReference type="PANTHER" id="PTHR43397">
    <property type="entry name" value="ERGOTHIONEINE BIOSYNTHESIS PROTEIN 1"/>
    <property type="match status" value="1"/>
</dbReference>
<dbReference type="EMBL" id="CP022521">
    <property type="protein sequence ID" value="ASO19801.1"/>
    <property type="molecule type" value="Genomic_DNA"/>
</dbReference>
<dbReference type="UniPathway" id="UPA01014"/>
<comment type="similarity">
    <text evidence="1">Belongs to the methyltransferase superfamily. EgtD family.</text>
</comment>
<proteinExistence type="inferred from homology"/>
<dbReference type="RefSeq" id="WP_211290572.1">
    <property type="nucleotide sequence ID" value="NZ_CP022521.1"/>
</dbReference>
<dbReference type="InterPro" id="IPR019257">
    <property type="entry name" value="MeTrfase_dom"/>
</dbReference>
<dbReference type="Gene3D" id="3.40.50.150">
    <property type="entry name" value="Vaccinia Virus protein VP39"/>
    <property type="match status" value="1"/>
</dbReference>